<protein>
    <recommendedName>
        <fullName evidence="2">Peptidase S33 tripeptidyl aminopeptidase-like C-terminal domain-containing protein</fullName>
    </recommendedName>
</protein>
<evidence type="ECO:0000256" key="1">
    <source>
        <dbReference type="SAM" id="MobiDB-lite"/>
    </source>
</evidence>
<dbReference type="EMBL" id="JACHMH010000001">
    <property type="protein sequence ID" value="MBB4680306.1"/>
    <property type="molecule type" value="Genomic_DNA"/>
</dbReference>
<dbReference type="Pfam" id="PF08386">
    <property type="entry name" value="Abhydrolase_4"/>
    <property type="match status" value="1"/>
</dbReference>
<dbReference type="InterPro" id="IPR013595">
    <property type="entry name" value="Pept_S33_TAP-like_C"/>
</dbReference>
<reference evidence="3 4" key="1">
    <citation type="submission" date="2020-08" db="EMBL/GenBank/DDBJ databases">
        <title>Sequencing the genomes of 1000 actinobacteria strains.</title>
        <authorList>
            <person name="Klenk H.-P."/>
        </authorList>
    </citation>
    <scope>NUCLEOTIDE SEQUENCE [LARGE SCALE GENOMIC DNA]</scope>
    <source>
        <strain evidence="3 4">DSM 44230</strain>
    </source>
</reference>
<gene>
    <name evidence="3" type="ORF">HNR67_006424</name>
</gene>
<evidence type="ECO:0000313" key="3">
    <source>
        <dbReference type="EMBL" id="MBB4680306.1"/>
    </source>
</evidence>
<keyword evidence="4" id="KW-1185">Reference proteome</keyword>
<accession>A0A7W7CFL0</accession>
<dbReference type="AlphaFoldDB" id="A0A7W7CFL0"/>
<name>A0A7W7CFL0_9PSEU</name>
<proteinExistence type="predicted"/>
<dbReference type="Proteomes" id="UP000533598">
    <property type="component" value="Unassembled WGS sequence"/>
</dbReference>
<feature type="region of interest" description="Disordered" evidence="1">
    <location>
        <begin position="1"/>
        <end position="37"/>
    </location>
</feature>
<comment type="caution">
    <text evidence="3">The sequence shown here is derived from an EMBL/GenBank/DDBJ whole genome shotgun (WGS) entry which is preliminary data.</text>
</comment>
<sequence>MTAGSRYTAAEAHGRFGAPHELCPHWPTPRQSPPVAADHGAIPVLVTGGGLDVNTPPVNGKLVADRFPRGGFLNDSARPEGRGCRSATYQALGRFPLPAKDIPPAVTARLTPRQRTVLAAAVATVRDATGQQHPREADCSPPG</sequence>
<organism evidence="3 4">
    <name type="scientific">Crossiella cryophila</name>
    <dbReference type="NCBI Taxonomy" id="43355"/>
    <lineage>
        <taxon>Bacteria</taxon>
        <taxon>Bacillati</taxon>
        <taxon>Actinomycetota</taxon>
        <taxon>Actinomycetes</taxon>
        <taxon>Pseudonocardiales</taxon>
        <taxon>Pseudonocardiaceae</taxon>
        <taxon>Crossiella</taxon>
    </lineage>
</organism>
<feature type="domain" description="Peptidase S33 tripeptidyl aminopeptidase-like C-terminal" evidence="2">
    <location>
        <begin position="21"/>
        <end position="71"/>
    </location>
</feature>
<dbReference type="RefSeq" id="WP_185006006.1">
    <property type="nucleotide sequence ID" value="NZ_BAAAUI010000009.1"/>
</dbReference>
<evidence type="ECO:0000313" key="4">
    <source>
        <dbReference type="Proteomes" id="UP000533598"/>
    </source>
</evidence>
<evidence type="ECO:0000259" key="2">
    <source>
        <dbReference type="Pfam" id="PF08386"/>
    </source>
</evidence>